<keyword evidence="3" id="KW-1185">Reference proteome</keyword>
<accession>A0A9P6E3M6</accession>
<dbReference type="AlphaFoldDB" id="A0A9P6E3M6"/>
<feature type="region of interest" description="Disordered" evidence="1">
    <location>
        <begin position="271"/>
        <end position="292"/>
    </location>
</feature>
<feature type="region of interest" description="Disordered" evidence="1">
    <location>
        <begin position="385"/>
        <end position="413"/>
    </location>
</feature>
<gene>
    <name evidence="2" type="ORF">CPB83DRAFT_911605</name>
</gene>
<feature type="region of interest" description="Disordered" evidence="1">
    <location>
        <begin position="311"/>
        <end position="369"/>
    </location>
</feature>
<evidence type="ECO:0000256" key="1">
    <source>
        <dbReference type="SAM" id="MobiDB-lite"/>
    </source>
</evidence>
<comment type="caution">
    <text evidence="2">The sequence shown here is derived from an EMBL/GenBank/DDBJ whole genome shotgun (WGS) entry which is preliminary data.</text>
</comment>
<dbReference type="OrthoDB" id="3033067at2759"/>
<evidence type="ECO:0000313" key="2">
    <source>
        <dbReference type="EMBL" id="KAF9521892.1"/>
    </source>
</evidence>
<feature type="region of interest" description="Disordered" evidence="1">
    <location>
        <begin position="429"/>
        <end position="465"/>
    </location>
</feature>
<feature type="compositionally biased region" description="Low complexity" evidence="1">
    <location>
        <begin position="453"/>
        <end position="465"/>
    </location>
</feature>
<sequence>MKTHEETHSDNPYRILLAQLTSANSLRPRLPVTRNVWRKDARAAIEKETRKRAEEQKISVTRLAPVREKVVRDMFDALSAQEKARHEKKAKDGHEAALKKWDAEMKGPPSKNSADRQRCIQGLTQFMPPILDGITECTGWNFTLIGGGPEPASEGCLTMLSIHSGTTSDETKMNFGRAEHVDYEKYFVPTFARFLHKCFSIEECRSRTLSSGDDFLSIKDITLTMDESAEVHTLPGVFTAPTICASSPVAAAVDLASQHSQSLLSPTAFIHARSPSSRPPSPNMDSRNTPPPQYVLLSHVLVHHLRRTFFAPDSPQPRVTKTRSAKELDTLQSTPATATVTATPTPTPSTPTPTTSTLTSTDASTPSASLAGATKVTLLKKKRNATHLGTLTEHAAKKTRKMSNGLQPDKISGSSSTYLSSLALADHVHEPHGATPTTNASTKPKPPPDAHLKNSAKAVNSSSSAPDWFKTGLEGLKDESLGPRWVALLKAWSVFEAKESYTEISKLLTEGRPDLIGAWKARRRVMIWRPSVDIHAFEESYRTWWTNLQPSWRVVDGVIDRGLLDGDWESIRRPGLNGLFSVIAALYFWGFALFDEASRKVWQSEVDDCHAVLSRLAA</sequence>
<feature type="compositionally biased region" description="Low complexity" evidence="1">
    <location>
        <begin position="333"/>
        <end position="344"/>
    </location>
</feature>
<proteinExistence type="predicted"/>
<name>A0A9P6E3M6_9AGAR</name>
<organism evidence="2 3">
    <name type="scientific">Crepidotus variabilis</name>
    <dbReference type="NCBI Taxonomy" id="179855"/>
    <lineage>
        <taxon>Eukaryota</taxon>
        <taxon>Fungi</taxon>
        <taxon>Dikarya</taxon>
        <taxon>Basidiomycota</taxon>
        <taxon>Agaricomycotina</taxon>
        <taxon>Agaricomycetes</taxon>
        <taxon>Agaricomycetidae</taxon>
        <taxon>Agaricales</taxon>
        <taxon>Agaricineae</taxon>
        <taxon>Crepidotaceae</taxon>
        <taxon>Crepidotus</taxon>
    </lineage>
</organism>
<protein>
    <submittedName>
        <fullName evidence="2">Uncharacterized protein</fullName>
    </submittedName>
</protein>
<evidence type="ECO:0000313" key="3">
    <source>
        <dbReference type="Proteomes" id="UP000807306"/>
    </source>
</evidence>
<dbReference type="Proteomes" id="UP000807306">
    <property type="component" value="Unassembled WGS sequence"/>
</dbReference>
<feature type="compositionally biased region" description="Low complexity" evidence="1">
    <location>
        <begin position="352"/>
        <end position="369"/>
    </location>
</feature>
<reference evidence="2" key="1">
    <citation type="submission" date="2020-11" db="EMBL/GenBank/DDBJ databases">
        <authorList>
            <consortium name="DOE Joint Genome Institute"/>
            <person name="Ahrendt S."/>
            <person name="Riley R."/>
            <person name="Andreopoulos W."/>
            <person name="Labutti K."/>
            <person name="Pangilinan J."/>
            <person name="Ruiz-Duenas F.J."/>
            <person name="Barrasa J.M."/>
            <person name="Sanchez-Garcia M."/>
            <person name="Camarero S."/>
            <person name="Miyauchi S."/>
            <person name="Serrano A."/>
            <person name="Linde D."/>
            <person name="Babiker R."/>
            <person name="Drula E."/>
            <person name="Ayuso-Fernandez I."/>
            <person name="Pacheco R."/>
            <person name="Padilla G."/>
            <person name="Ferreira P."/>
            <person name="Barriuso J."/>
            <person name="Kellner H."/>
            <person name="Castanera R."/>
            <person name="Alfaro M."/>
            <person name="Ramirez L."/>
            <person name="Pisabarro A.G."/>
            <person name="Kuo A."/>
            <person name="Tritt A."/>
            <person name="Lipzen A."/>
            <person name="He G."/>
            <person name="Yan M."/>
            <person name="Ng V."/>
            <person name="Cullen D."/>
            <person name="Martin F."/>
            <person name="Rosso M.-N."/>
            <person name="Henrissat B."/>
            <person name="Hibbett D."/>
            <person name="Martinez A.T."/>
            <person name="Grigoriev I.V."/>
        </authorList>
    </citation>
    <scope>NUCLEOTIDE SEQUENCE</scope>
    <source>
        <strain evidence="2">CBS 506.95</strain>
    </source>
</reference>
<dbReference type="EMBL" id="MU157976">
    <property type="protein sequence ID" value="KAF9521892.1"/>
    <property type="molecule type" value="Genomic_DNA"/>
</dbReference>